<dbReference type="NCBIfam" id="TIGR00109">
    <property type="entry name" value="hemH"/>
    <property type="match status" value="1"/>
</dbReference>
<dbReference type="AlphaFoldDB" id="A0A1X7AE98"/>
<name>A0A1X7AE98_9GAMM</name>
<dbReference type="EMBL" id="FWPT01000001">
    <property type="protein sequence ID" value="SMA32187.1"/>
    <property type="molecule type" value="Genomic_DNA"/>
</dbReference>
<evidence type="ECO:0000256" key="1">
    <source>
        <dbReference type="ARBA" id="ARBA00007718"/>
    </source>
</evidence>
<dbReference type="GO" id="GO:0006783">
    <property type="term" value="P:heme biosynthetic process"/>
    <property type="evidence" value="ECO:0007669"/>
    <property type="project" value="UniProtKB-UniRule"/>
</dbReference>
<dbReference type="PANTHER" id="PTHR11108">
    <property type="entry name" value="FERROCHELATASE"/>
    <property type="match status" value="1"/>
</dbReference>
<comment type="subcellular location">
    <subcellularLocation>
        <location evidence="7">Cytoplasm</location>
    </subcellularLocation>
</comment>
<keyword evidence="3 7" id="KW-0350">Heme biosynthesis</keyword>
<evidence type="ECO:0000256" key="3">
    <source>
        <dbReference type="ARBA" id="ARBA00023133"/>
    </source>
</evidence>
<sequence>MEMKGRAVLLVNLGSPDSTSVADVRRYLNQFLMDPCIIDLPWPLRRLIVSAFVLPTRPAKSAEAYKSIWWEEGSPLKVLSQQLTDKVTENTELPVALAMRYGNPSMEQEILRLSKIEGIKEILMLPLYPHYAMSSVKTCIIEAERVFKEHQLTQKLITHPVFFEHPDYIQHLIRSAGPVIEELKNGDWDHLLFSYHGVPERHIRKDDPTGNHCLKENCCNKPSVAHNTCYRHQVFATSKAFAKQAGLSDEQWSVAFQSRLGRAKWLEPATDQTVRDLAAKGAKKLLVICPAFTVDCLETLEEIGMEAKEDFLEHGGKEFKLIPCLNTDEAWAKTLAEWAESYQAS</sequence>
<dbReference type="InterPro" id="IPR001015">
    <property type="entry name" value="Ferrochelatase"/>
</dbReference>
<accession>A0A1X7AE98</accession>
<comment type="pathway">
    <text evidence="7">Porphyrin-containing compound metabolism; protoheme biosynthesis; protoheme from protoporphyrin-IX: step 1/1.</text>
</comment>
<evidence type="ECO:0000256" key="4">
    <source>
        <dbReference type="ARBA" id="ARBA00023239"/>
    </source>
</evidence>
<dbReference type="CDD" id="cd03411">
    <property type="entry name" value="Ferrochelatase_N"/>
    <property type="match status" value="1"/>
</dbReference>
<protein>
    <recommendedName>
        <fullName evidence="7">Ferrochelatase</fullName>
        <ecNumber evidence="7">4.98.1.1</ecNumber>
    </recommendedName>
    <alternativeName>
        <fullName evidence="7">Heme synthase</fullName>
    </alternativeName>
    <alternativeName>
        <fullName evidence="7">Protoheme ferro-lyase</fullName>
    </alternativeName>
</protein>
<dbReference type="GO" id="GO:0046872">
    <property type="term" value="F:metal ion binding"/>
    <property type="evidence" value="ECO:0007669"/>
    <property type="project" value="UniProtKB-KW"/>
</dbReference>
<proteinExistence type="inferred from homology"/>
<keyword evidence="2 7" id="KW-0408">Iron</keyword>
<evidence type="ECO:0000256" key="8">
    <source>
        <dbReference type="RuleBase" id="RU004185"/>
    </source>
</evidence>
<keyword evidence="4 7" id="KW-0456">Lyase</keyword>
<reference evidence="9 10" key="1">
    <citation type="submission" date="2017-03" db="EMBL/GenBank/DDBJ databases">
        <authorList>
            <person name="Afonso C.L."/>
            <person name="Miller P.J."/>
            <person name="Scott M.A."/>
            <person name="Spackman E."/>
            <person name="Goraichik I."/>
            <person name="Dimitrov K.M."/>
            <person name="Suarez D.L."/>
            <person name="Swayne D.E."/>
        </authorList>
    </citation>
    <scope>NUCLEOTIDE SEQUENCE [LARGE SCALE GENOMIC DNA]</scope>
    <source>
        <strain evidence="9">SB41UT1</strain>
    </source>
</reference>
<dbReference type="GO" id="GO:0004325">
    <property type="term" value="F:ferrochelatase activity"/>
    <property type="evidence" value="ECO:0007669"/>
    <property type="project" value="UniProtKB-UniRule"/>
</dbReference>
<evidence type="ECO:0000256" key="2">
    <source>
        <dbReference type="ARBA" id="ARBA00023004"/>
    </source>
</evidence>
<comment type="similarity">
    <text evidence="1 7 8">Belongs to the ferrochelatase family.</text>
</comment>
<dbReference type="InterPro" id="IPR033644">
    <property type="entry name" value="Ferrochelatase_C"/>
</dbReference>
<dbReference type="UniPathway" id="UPA00252">
    <property type="reaction ID" value="UER00325"/>
</dbReference>
<evidence type="ECO:0000256" key="5">
    <source>
        <dbReference type="ARBA" id="ARBA00023244"/>
    </source>
</evidence>
<feature type="binding site" evidence="7">
    <location>
        <position position="196"/>
    </location>
    <ligand>
        <name>Fe(2+)</name>
        <dbReference type="ChEBI" id="CHEBI:29033"/>
    </ligand>
</feature>
<keyword evidence="10" id="KW-1185">Reference proteome</keyword>
<keyword evidence="5 7" id="KW-0627">Porphyrin biosynthesis</keyword>
<dbReference type="GO" id="GO:0005737">
    <property type="term" value="C:cytoplasm"/>
    <property type="evidence" value="ECO:0007669"/>
    <property type="project" value="UniProtKB-SubCell"/>
</dbReference>
<organism evidence="9 10">
    <name type="scientific">Parendozoicomonas haliclonae</name>
    <dbReference type="NCBI Taxonomy" id="1960125"/>
    <lineage>
        <taxon>Bacteria</taxon>
        <taxon>Pseudomonadati</taxon>
        <taxon>Pseudomonadota</taxon>
        <taxon>Gammaproteobacteria</taxon>
        <taxon>Oceanospirillales</taxon>
        <taxon>Endozoicomonadaceae</taxon>
        <taxon>Parendozoicomonas</taxon>
    </lineage>
</organism>
<keyword evidence="7" id="KW-0963">Cytoplasm</keyword>
<dbReference type="SUPFAM" id="SSF53800">
    <property type="entry name" value="Chelatase"/>
    <property type="match status" value="1"/>
</dbReference>
<comment type="catalytic activity">
    <reaction evidence="6">
        <text>Fe-coproporphyrin III + 2 H(+) = coproporphyrin III + Fe(2+)</text>
        <dbReference type="Rhea" id="RHEA:49572"/>
        <dbReference type="ChEBI" id="CHEBI:15378"/>
        <dbReference type="ChEBI" id="CHEBI:29033"/>
        <dbReference type="ChEBI" id="CHEBI:68438"/>
        <dbReference type="ChEBI" id="CHEBI:131725"/>
        <dbReference type="EC" id="4.99.1.9"/>
    </reaction>
    <physiologicalReaction direction="right-to-left" evidence="6">
        <dbReference type="Rhea" id="RHEA:49574"/>
    </physiologicalReaction>
</comment>
<dbReference type="RefSeq" id="WP_242667213.1">
    <property type="nucleotide sequence ID" value="NZ_CBCSCN010000012.1"/>
</dbReference>
<feature type="binding site" evidence="7">
    <location>
        <position position="298"/>
    </location>
    <ligand>
        <name>Fe(2+)</name>
        <dbReference type="ChEBI" id="CHEBI:29033"/>
    </ligand>
</feature>
<comment type="function">
    <text evidence="7">Catalyzes the ferrous insertion into protoporphyrin IX.</text>
</comment>
<dbReference type="InterPro" id="IPR033659">
    <property type="entry name" value="Ferrochelatase_N"/>
</dbReference>
<evidence type="ECO:0000256" key="6">
    <source>
        <dbReference type="ARBA" id="ARBA00024536"/>
    </source>
</evidence>
<dbReference type="Gene3D" id="3.40.50.1400">
    <property type="match status" value="2"/>
</dbReference>
<dbReference type="PANTHER" id="PTHR11108:SF1">
    <property type="entry name" value="FERROCHELATASE, MITOCHONDRIAL"/>
    <property type="match status" value="1"/>
</dbReference>
<evidence type="ECO:0000313" key="10">
    <source>
        <dbReference type="Proteomes" id="UP000196573"/>
    </source>
</evidence>
<gene>
    <name evidence="7 9" type="primary">hemH</name>
    <name evidence="9" type="ORF">EHSB41UT_00119</name>
</gene>
<evidence type="ECO:0000256" key="7">
    <source>
        <dbReference type="HAMAP-Rule" id="MF_00323"/>
    </source>
</evidence>
<dbReference type="HAMAP" id="MF_00323">
    <property type="entry name" value="Ferrochelatase"/>
    <property type="match status" value="1"/>
</dbReference>
<dbReference type="Proteomes" id="UP000196573">
    <property type="component" value="Unassembled WGS sequence"/>
</dbReference>
<comment type="catalytic activity">
    <reaction evidence="7">
        <text>heme b + 2 H(+) = protoporphyrin IX + Fe(2+)</text>
        <dbReference type="Rhea" id="RHEA:22584"/>
        <dbReference type="ChEBI" id="CHEBI:15378"/>
        <dbReference type="ChEBI" id="CHEBI:29033"/>
        <dbReference type="ChEBI" id="CHEBI:57306"/>
        <dbReference type="ChEBI" id="CHEBI:60344"/>
        <dbReference type="EC" id="4.98.1.1"/>
    </reaction>
</comment>
<dbReference type="EC" id="4.98.1.1" evidence="7"/>
<keyword evidence="7" id="KW-0479">Metal-binding</keyword>
<dbReference type="Pfam" id="PF00762">
    <property type="entry name" value="Ferrochelatase"/>
    <property type="match status" value="1"/>
</dbReference>
<dbReference type="CDD" id="cd00419">
    <property type="entry name" value="Ferrochelatase_C"/>
    <property type="match status" value="1"/>
</dbReference>
<evidence type="ECO:0000313" key="9">
    <source>
        <dbReference type="EMBL" id="SMA32187.1"/>
    </source>
</evidence>